<dbReference type="EMBL" id="JBHSOJ010000023">
    <property type="protein sequence ID" value="MFC5631680.1"/>
    <property type="molecule type" value="Genomic_DNA"/>
</dbReference>
<dbReference type="PANTHER" id="PTHR43364">
    <property type="entry name" value="NADH-SPECIFIC METHYLGLYOXAL REDUCTASE-RELATED"/>
    <property type="match status" value="1"/>
</dbReference>
<evidence type="ECO:0000259" key="1">
    <source>
        <dbReference type="Pfam" id="PF00248"/>
    </source>
</evidence>
<proteinExistence type="predicted"/>
<accession>A0ABW0UDN0</accession>
<dbReference type="RefSeq" id="WP_156806052.1">
    <property type="nucleotide sequence ID" value="NZ_JBHSOJ010000023.1"/>
</dbReference>
<comment type="caution">
    <text evidence="2">The sequence shown here is derived from an EMBL/GenBank/DDBJ whole genome shotgun (WGS) entry which is preliminary data.</text>
</comment>
<dbReference type="InterPro" id="IPR050523">
    <property type="entry name" value="AKR_Detox_Biosynth"/>
</dbReference>
<dbReference type="PRINTS" id="PR00069">
    <property type="entry name" value="ALDKETRDTASE"/>
</dbReference>
<gene>
    <name evidence="2" type="ORF">ACFPQ3_08925</name>
</gene>
<evidence type="ECO:0000313" key="3">
    <source>
        <dbReference type="Proteomes" id="UP001596110"/>
    </source>
</evidence>
<dbReference type="CDD" id="cd19092">
    <property type="entry name" value="AKR_BsYcsN_EcYdhF-like"/>
    <property type="match status" value="1"/>
</dbReference>
<reference evidence="3" key="1">
    <citation type="journal article" date="2019" name="Int. J. Syst. Evol. Microbiol.">
        <title>The Global Catalogue of Microorganisms (GCM) 10K type strain sequencing project: providing services to taxonomists for standard genome sequencing and annotation.</title>
        <authorList>
            <consortium name="The Broad Institute Genomics Platform"/>
            <consortium name="The Broad Institute Genome Sequencing Center for Infectious Disease"/>
            <person name="Wu L."/>
            <person name="Ma J."/>
        </authorList>
    </citation>
    <scope>NUCLEOTIDE SEQUENCE [LARGE SCALE GENOMIC DNA]</scope>
    <source>
        <strain evidence="3">DT43</strain>
    </source>
</reference>
<dbReference type="GO" id="GO:0016491">
    <property type="term" value="F:oxidoreductase activity"/>
    <property type="evidence" value="ECO:0007669"/>
    <property type="project" value="UniProtKB-KW"/>
</dbReference>
<protein>
    <submittedName>
        <fullName evidence="2">Aldo/keto reductase family oxidoreductase</fullName>
        <ecNumber evidence="2">1.-.-.-</ecNumber>
    </submittedName>
</protein>
<dbReference type="InterPro" id="IPR020471">
    <property type="entry name" value="AKR"/>
</dbReference>
<evidence type="ECO:0000313" key="2">
    <source>
        <dbReference type="EMBL" id="MFC5631680.1"/>
    </source>
</evidence>
<dbReference type="SUPFAM" id="SSF51430">
    <property type="entry name" value="NAD(P)-linked oxidoreductase"/>
    <property type="match status" value="1"/>
</dbReference>
<dbReference type="Pfam" id="PF00248">
    <property type="entry name" value="Aldo_ket_red"/>
    <property type="match status" value="1"/>
</dbReference>
<organism evidence="2 3">
    <name type="scientific">Streptococcus caledonicus</name>
    <dbReference type="NCBI Taxonomy" id="2614158"/>
    <lineage>
        <taxon>Bacteria</taxon>
        <taxon>Bacillati</taxon>
        <taxon>Bacillota</taxon>
        <taxon>Bacilli</taxon>
        <taxon>Lactobacillales</taxon>
        <taxon>Streptococcaceae</taxon>
        <taxon>Streptococcus</taxon>
    </lineage>
</organism>
<dbReference type="InterPro" id="IPR036812">
    <property type="entry name" value="NAD(P)_OxRdtase_dom_sf"/>
</dbReference>
<name>A0ABW0UDN0_9STRE</name>
<keyword evidence="3" id="KW-1185">Reference proteome</keyword>
<dbReference type="PANTHER" id="PTHR43364:SF1">
    <property type="entry name" value="OXIDOREDUCTASE YDHF"/>
    <property type="match status" value="1"/>
</dbReference>
<dbReference type="Gene3D" id="3.20.20.100">
    <property type="entry name" value="NADP-dependent oxidoreductase domain"/>
    <property type="match status" value="1"/>
</dbReference>
<feature type="domain" description="NADP-dependent oxidoreductase" evidence="1">
    <location>
        <begin position="14"/>
        <end position="294"/>
    </location>
</feature>
<keyword evidence="2" id="KW-0560">Oxidoreductase</keyword>
<dbReference type="EC" id="1.-.-.-" evidence="2"/>
<dbReference type="InterPro" id="IPR023210">
    <property type="entry name" value="NADP_OxRdtase_dom"/>
</dbReference>
<dbReference type="Proteomes" id="UP001596110">
    <property type="component" value="Unassembled WGS sequence"/>
</dbReference>
<sequence>MKQVIGQTGVEGSRISLGCMRMAALDVADAEKVIATSLEAGINFIDHADIYGGGQSEERFRDAVTNLGIAREDLILQSKCGIQRGYFDFSKDHILKSVDGILKRLDTDYLDFLVLHRPDILVEPEEVAEAFSQLKQSGKVKHFGVSNQNRYQMELLQSYLDEPLAVNQLQLSPAHTPMFDFGVNVNMRNEAGVNRDSGIVEYCRLNKVTIQAWSPFQIDLGKGLFSGNPDYKELNETISRYAEQYGVSDEAIIIAWILRHPAKMQAIIGSMNPERIVKIAKATEVNLTRPEWYDIYRSAGNVLP</sequence>